<reference evidence="2" key="2">
    <citation type="submission" date="2018-05" db="EMBL/GenBank/DDBJ databases">
        <title>OgluRS3 (Oryza glumaepatula Reference Sequence Version 3).</title>
        <authorList>
            <person name="Zhang J."/>
            <person name="Kudrna D."/>
            <person name="Lee S."/>
            <person name="Talag J."/>
            <person name="Welchert J."/>
            <person name="Wing R.A."/>
        </authorList>
    </citation>
    <scope>NUCLEOTIDE SEQUENCE [LARGE SCALE GENOMIC DNA]</scope>
</reference>
<accession>A0A0E0BUQ0</accession>
<evidence type="ECO:0000313" key="2">
    <source>
        <dbReference type="EnsemblPlants" id="OGLUM12G19130.1"/>
    </source>
</evidence>
<evidence type="ECO:0000256" key="1">
    <source>
        <dbReference type="SAM" id="MobiDB-lite"/>
    </source>
</evidence>
<evidence type="ECO:0000313" key="3">
    <source>
        <dbReference type="Proteomes" id="UP000026961"/>
    </source>
</evidence>
<dbReference type="HOGENOM" id="CLU_1247058_0_0_1"/>
<dbReference type="Proteomes" id="UP000026961">
    <property type="component" value="Chromosome 12"/>
</dbReference>
<reference evidence="2" key="1">
    <citation type="submission" date="2015-04" db="UniProtKB">
        <authorList>
            <consortium name="EnsemblPlants"/>
        </authorList>
    </citation>
    <scope>IDENTIFICATION</scope>
</reference>
<keyword evidence="3" id="KW-1185">Reference proteome</keyword>
<dbReference type="EnsemblPlants" id="OGLUM12G19130.1">
    <property type="protein sequence ID" value="OGLUM12G19130.1"/>
    <property type="gene ID" value="OGLUM12G19130"/>
</dbReference>
<dbReference type="Gramene" id="OGLUM12G19130.1">
    <property type="protein sequence ID" value="OGLUM12G19130.1"/>
    <property type="gene ID" value="OGLUM12G19130"/>
</dbReference>
<protein>
    <submittedName>
        <fullName evidence="2">Uncharacterized protein</fullName>
    </submittedName>
</protein>
<proteinExistence type="predicted"/>
<feature type="region of interest" description="Disordered" evidence="1">
    <location>
        <begin position="150"/>
        <end position="170"/>
    </location>
</feature>
<name>A0A0E0BUQ0_9ORYZ</name>
<organism evidence="2">
    <name type="scientific">Oryza glumipatula</name>
    <dbReference type="NCBI Taxonomy" id="40148"/>
    <lineage>
        <taxon>Eukaryota</taxon>
        <taxon>Viridiplantae</taxon>
        <taxon>Streptophyta</taxon>
        <taxon>Embryophyta</taxon>
        <taxon>Tracheophyta</taxon>
        <taxon>Spermatophyta</taxon>
        <taxon>Magnoliopsida</taxon>
        <taxon>Liliopsida</taxon>
        <taxon>Poales</taxon>
        <taxon>Poaceae</taxon>
        <taxon>BOP clade</taxon>
        <taxon>Oryzoideae</taxon>
        <taxon>Oryzeae</taxon>
        <taxon>Oryzinae</taxon>
        <taxon>Oryza</taxon>
    </lineage>
</organism>
<sequence>MASTASLSEITTPDASYSHKINNWQLLGWSILMVPITSCSKLLMPPRPTMERNAVFERKLRSPEQLVEDIKEEIMKSSQCLLDLTQKSTAQRAGEGWRGIGHWRQGKGDILSMAGLEVGWRRGAGPRKPVFEIISKISIVRIRDSKEIDTIPNSQTPSHTRDGKGELTSHQVDTASEFKITPWLIRRYRPTTPPVSVSTTATRDTEEAKDHLSNLELVQGIL</sequence>
<dbReference type="AlphaFoldDB" id="A0A0E0BUQ0"/>